<feature type="coiled-coil region" evidence="2">
    <location>
        <begin position="192"/>
        <end position="251"/>
    </location>
</feature>
<dbReference type="PANTHER" id="PTHR21597:SF0">
    <property type="entry name" value="THO COMPLEX SUBUNIT 2"/>
    <property type="match status" value="1"/>
</dbReference>
<accession>A0ABY6K8S9</accession>
<keyword evidence="5" id="KW-1185">Reference proteome</keyword>
<reference evidence="4 5" key="1">
    <citation type="submission" date="2022-01" db="EMBL/GenBank/DDBJ databases">
        <title>A chromosomal length assembly of Cordylochernes scorpioides.</title>
        <authorList>
            <person name="Zeh D."/>
            <person name="Zeh J."/>
        </authorList>
    </citation>
    <scope>NUCLEOTIDE SEQUENCE [LARGE SCALE GENOMIC DNA]</scope>
    <source>
        <strain evidence="4">IN4F17</strain>
        <tissue evidence="4">Whole Body</tissue>
    </source>
</reference>
<name>A0ABY6K8S9_9ARAC</name>
<dbReference type="InterPro" id="IPR040007">
    <property type="entry name" value="Tho2"/>
</dbReference>
<evidence type="ECO:0000256" key="1">
    <source>
        <dbReference type="ARBA" id="ARBA00047033"/>
    </source>
</evidence>
<evidence type="ECO:0000313" key="5">
    <source>
        <dbReference type="Proteomes" id="UP001235939"/>
    </source>
</evidence>
<sequence length="405" mass="47008">MGGIDTLEEMTEEHLEALSGGELLRAEAGYFTQIRNTKKSSARLKEALLEQELALPLCILMAQQRHCIVFRESGTHLKLVSTLYDQTQDTLVQLGTFLPATASLEEYTRRVPPLPTLLGDFHIHADVAFFLARPALNYLQNLQKYTEAVQLVTAPLVEDLRPLYPPKVWDDLSPQFYMTFWCLSMYDLHVPSASYEKEINKLKQLIMQVDENKDLTQSKKKKEKERCHALIEKLAEEERKQQEHCARVQARLKAEKDSWFHSRSPKNETVTQFLQLCVFPRCVFTPLDALFCSRFVHLLHSLKTPNFSTLICYDRILCDITYTMTLCTENEASRYGRFLCGVLETVMRWHGDKANFEKECSNFPGFMTKFRIANQPSDNSTDHVDFENYRHVCYKWHFKITKVGI</sequence>
<dbReference type="PANTHER" id="PTHR21597">
    <property type="entry name" value="THO2 PROTEIN"/>
    <property type="match status" value="1"/>
</dbReference>
<gene>
    <name evidence="4" type="ORF">LAZ67_2006569</name>
</gene>
<proteinExistence type="predicted"/>
<dbReference type="InterPro" id="IPR021418">
    <property type="entry name" value="THO_THOC2_C"/>
</dbReference>
<evidence type="ECO:0000256" key="2">
    <source>
        <dbReference type="SAM" id="Coils"/>
    </source>
</evidence>
<protein>
    <submittedName>
        <fullName evidence="4">THOC2</fullName>
    </submittedName>
</protein>
<organism evidence="4 5">
    <name type="scientific">Cordylochernes scorpioides</name>
    <dbReference type="NCBI Taxonomy" id="51811"/>
    <lineage>
        <taxon>Eukaryota</taxon>
        <taxon>Metazoa</taxon>
        <taxon>Ecdysozoa</taxon>
        <taxon>Arthropoda</taxon>
        <taxon>Chelicerata</taxon>
        <taxon>Arachnida</taxon>
        <taxon>Pseudoscorpiones</taxon>
        <taxon>Cheliferoidea</taxon>
        <taxon>Chernetidae</taxon>
        <taxon>Cordylochernes</taxon>
    </lineage>
</organism>
<evidence type="ECO:0000259" key="3">
    <source>
        <dbReference type="Pfam" id="PF11262"/>
    </source>
</evidence>
<dbReference type="Pfam" id="PF11262">
    <property type="entry name" value="Tho2"/>
    <property type="match status" value="1"/>
</dbReference>
<dbReference type="EMBL" id="CP092864">
    <property type="protein sequence ID" value="UYV64100.1"/>
    <property type="molecule type" value="Genomic_DNA"/>
</dbReference>
<comment type="subunit">
    <text evidence="1">Component of the THO subcomplex, which is composed of THOC1, THOC2, THOC3, THOC5, THOC6 and THOC7. The THO subcomplex interacts with DDX39B to form the THO-DDX39B complex which multimerizes into a 28-subunit tetrameric assembly. Component of the transcription/export (TREX) complex at least composed of ALYREF/THOC4, DDX39B, SARNP/CIP29, CHTOP and the THO subcomplex; in the complex interacts with THOC1, THOC3, THOC5, THOC7 and DDX39B. TREX seems to have a dynamic structure involving ATP-dependent remodeling. Interacts with POLDIP3 and ZC3H11A.</text>
</comment>
<keyword evidence="2" id="KW-0175">Coiled coil</keyword>
<evidence type="ECO:0000313" key="4">
    <source>
        <dbReference type="EMBL" id="UYV64100.1"/>
    </source>
</evidence>
<dbReference type="Proteomes" id="UP001235939">
    <property type="component" value="Chromosome 02"/>
</dbReference>
<feature type="domain" description="THO complex subunitTHOC2 C-terminal" evidence="3">
    <location>
        <begin position="169"/>
        <end position="402"/>
    </location>
</feature>